<organism evidence="9 10">
    <name type="scientific">Mycena rosella</name>
    <name type="common">Pink bonnet</name>
    <name type="synonym">Agaricus rosellus</name>
    <dbReference type="NCBI Taxonomy" id="1033263"/>
    <lineage>
        <taxon>Eukaryota</taxon>
        <taxon>Fungi</taxon>
        <taxon>Dikarya</taxon>
        <taxon>Basidiomycota</taxon>
        <taxon>Agaricomycotina</taxon>
        <taxon>Agaricomycetes</taxon>
        <taxon>Agaricomycetidae</taxon>
        <taxon>Agaricales</taxon>
        <taxon>Marasmiineae</taxon>
        <taxon>Mycenaceae</taxon>
        <taxon>Mycena</taxon>
    </lineage>
</organism>
<dbReference type="Gene3D" id="3.30.450.50">
    <property type="entry name" value="Longin domain"/>
    <property type="match status" value="1"/>
</dbReference>
<dbReference type="GO" id="GO:0005794">
    <property type="term" value="C:Golgi apparatus"/>
    <property type="evidence" value="ECO:0007669"/>
    <property type="project" value="TreeGrafter"/>
</dbReference>
<accession>A0AAD7CMZ5</accession>
<dbReference type="PROSITE" id="PS50859">
    <property type="entry name" value="LONGIN"/>
    <property type="match status" value="1"/>
</dbReference>
<evidence type="ECO:0000256" key="6">
    <source>
        <dbReference type="ARBA" id="ARBA00023289"/>
    </source>
</evidence>
<proteinExistence type="inferred from homology"/>
<dbReference type="GO" id="GO:0005484">
    <property type="term" value="F:SNAP receptor activity"/>
    <property type="evidence" value="ECO:0007669"/>
    <property type="project" value="TreeGrafter"/>
</dbReference>
<dbReference type="CDD" id="cd14824">
    <property type="entry name" value="Longin"/>
    <property type="match status" value="1"/>
</dbReference>
<evidence type="ECO:0000256" key="1">
    <source>
        <dbReference type="ARBA" id="ARBA00008025"/>
    </source>
</evidence>
<evidence type="ECO:0000259" key="8">
    <source>
        <dbReference type="PROSITE" id="PS50859"/>
    </source>
</evidence>
<evidence type="ECO:0000256" key="2">
    <source>
        <dbReference type="ARBA" id="ARBA00022481"/>
    </source>
</evidence>
<dbReference type="GO" id="GO:0006888">
    <property type="term" value="P:endoplasmic reticulum to Golgi vesicle-mediated transport"/>
    <property type="evidence" value="ECO:0007669"/>
    <property type="project" value="TreeGrafter"/>
</dbReference>
<comment type="caution">
    <text evidence="9">The sequence shown here is derived from an EMBL/GenBank/DDBJ whole genome shotgun (WGS) entry which is preliminary data.</text>
</comment>
<dbReference type="AlphaFoldDB" id="A0AAD7CMZ5"/>
<dbReference type="InterPro" id="IPR011012">
    <property type="entry name" value="Longin-like_dom_sf"/>
</dbReference>
<evidence type="ECO:0000313" key="10">
    <source>
        <dbReference type="Proteomes" id="UP001221757"/>
    </source>
</evidence>
<evidence type="ECO:0000313" key="9">
    <source>
        <dbReference type="EMBL" id="KAJ7653033.1"/>
    </source>
</evidence>
<dbReference type="Proteomes" id="UP001221757">
    <property type="component" value="Unassembled WGS sequence"/>
</dbReference>
<gene>
    <name evidence="9" type="ORF">B0H17DRAFT_1268349</name>
</gene>
<dbReference type="EMBL" id="JARKIE010000338">
    <property type="protein sequence ID" value="KAJ7653033.1"/>
    <property type="molecule type" value="Genomic_DNA"/>
</dbReference>
<dbReference type="InterPro" id="IPR010908">
    <property type="entry name" value="Longin_dom"/>
</dbReference>
<keyword evidence="2" id="KW-0488">Methylation</keyword>
<reference evidence="9" key="1">
    <citation type="submission" date="2023-03" db="EMBL/GenBank/DDBJ databases">
        <title>Massive genome expansion in bonnet fungi (Mycena s.s.) driven by repeated elements and novel gene families across ecological guilds.</title>
        <authorList>
            <consortium name="Lawrence Berkeley National Laboratory"/>
            <person name="Harder C.B."/>
            <person name="Miyauchi S."/>
            <person name="Viragh M."/>
            <person name="Kuo A."/>
            <person name="Thoen E."/>
            <person name="Andreopoulos B."/>
            <person name="Lu D."/>
            <person name="Skrede I."/>
            <person name="Drula E."/>
            <person name="Henrissat B."/>
            <person name="Morin E."/>
            <person name="Kohler A."/>
            <person name="Barry K."/>
            <person name="LaButti K."/>
            <person name="Morin E."/>
            <person name="Salamov A."/>
            <person name="Lipzen A."/>
            <person name="Mereny Z."/>
            <person name="Hegedus B."/>
            <person name="Baldrian P."/>
            <person name="Stursova M."/>
            <person name="Weitz H."/>
            <person name="Taylor A."/>
            <person name="Grigoriev I.V."/>
            <person name="Nagy L.G."/>
            <person name="Martin F."/>
            <person name="Kauserud H."/>
        </authorList>
    </citation>
    <scope>NUCLEOTIDE SEQUENCE</scope>
    <source>
        <strain evidence="9">CBHHK067</strain>
    </source>
</reference>
<keyword evidence="10" id="KW-1185">Reference proteome</keyword>
<sequence length="206" mass="22679">RHAIFWTDTWDDASRVVLGRVRAIYIPPNSRRTPPCIALMLLRRLNSSLLGVPPACSLFHSSDIRTARTSQQAALTAMKIFSFSVLQTPSSGPTTLLTAANDLSSIPFYQKGSAGELMSFFSKTVAERTPPEQRQSIQENAYTAHIFNRGGGLSTVIITDEEYPVRPAFSLLNKVLDEFEAQVPQAAWATPEGISFPELATYLAKC</sequence>
<evidence type="ECO:0000256" key="3">
    <source>
        <dbReference type="ARBA" id="ARBA00023136"/>
    </source>
</evidence>
<dbReference type="PANTHER" id="PTHR45806">
    <property type="entry name" value="SYNAPTOBREVIN HOMOLOG YKT6"/>
    <property type="match status" value="1"/>
</dbReference>
<keyword evidence="3" id="KW-0472">Membrane</keyword>
<comment type="similarity">
    <text evidence="1">Belongs to the synaptobrevin family.</text>
</comment>
<feature type="domain" description="Longin" evidence="8">
    <location>
        <begin position="84"/>
        <end position="203"/>
    </location>
</feature>
<evidence type="ECO:0000256" key="4">
    <source>
        <dbReference type="ARBA" id="ARBA00023139"/>
    </source>
</evidence>
<keyword evidence="5" id="KW-0449">Lipoprotein</keyword>
<dbReference type="SMART" id="SM01270">
    <property type="entry name" value="Longin"/>
    <property type="match status" value="1"/>
</dbReference>
<feature type="non-terminal residue" evidence="9">
    <location>
        <position position="206"/>
    </location>
</feature>
<protein>
    <submittedName>
        <fullName evidence="9">Longin-like domain-containing protein</fullName>
    </submittedName>
</protein>
<evidence type="ECO:0000256" key="5">
    <source>
        <dbReference type="ARBA" id="ARBA00023288"/>
    </source>
</evidence>
<dbReference type="Pfam" id="PF13774">
    <property type="entry name" value="Longin"/>
    <property type="match status" value="1"/>
</dbReference>
<keyword evidence="6" id="KW-0636">Prenylation</keyword>
<dbReference type="SUPFAM" id="SSF64356">
    <property type="entry name" value="SNARE-like"/>
    <property type="match status" value="1"/>
</dbReference>
<comment type="subcellular location">
    <subcellularLocation>
        <location evidence="7">Endomembrane system</location>
        <topology evidence="7">Lipid-anchor</topology>
        <orientation evidence="7">Cytoplasmic side</orientation>
    </subcellularLocation>
</comment>
<dbReference type="PANTHER" id="PTHR45806:SF1">
    <property type="entry name" value="SYNAPTOBREVIN HOMOLOG YKT6"/>
    <property type="match status" value="1"/>
</dbReference>
<name>A0AAD7CMZ5_MYCRO</name>
<evidence type="ECO:0000256" key="7">
    <source>
        <dbReference type="ARBA" id="ARBA00046278"/>
    </source>
</evidence>
<keyword evidence="4" id="KW-0564">Palmitate</keyword>